<sequence>MPFLQTVILFMINRINGQRTASSVFHLLKGKKSSQTIQDAKLYQLDQWFQTVPFLQRSMFDQLIEELTGRRLIEPSGDQFVRVTSEGKELADQFTETVQSFTFLNGWKLQDCANAFWKRLSLTVQVASHLIYQDASYLPVTKDESVQRWLKAFLSNSRLSRENLAEQLHEELFLLLKEAPPENPLLLVLRLTGKKRTGKTIEQAGELTGLESTEYWFRFLHLLHWLIEQVMVRKADCPLLFAMVSDIYEPVTLTQSTKKTKDMLEKGWTIEDIMSNRRLKRSTIEDHIVELALNVPDFSIRPFVSEETENQVLQARAAFPGTRMKTIKEQLPAVSYFQIRLVLAKFNE</sequence>
<dbReference type="EMBL" id="JWIR02000050">
    <property type="protein sequence ID" value="KKB37938.1"/>
    <property type="molecule type" value="Genomic_DNA"/>
</dbReference>
<dbReference type="RefSeq" id="WP_039237735.1">
    <property type="nucleotide sequence ID" value="NZ_JWIR02000050.1"/>
</dbReference>
<dbReference type="AlphaFoldDB" id="A0A0F5HZU9"/>
<keyword evidence="3" id="KW-1185">Reference proteome</keyword>
<protein>
    <recommendedName>
        <fullName evidence="1">Helicase Helix-turn-helix domain-containing protein</fullName>
    </recommendedName>
</protein>
<comment type="caution">
    <text evidence="2">The sequence shown here is derived from an EMBL/GenBank/DDBJ whole genome shotgun (WGS) entry which is preliminary data.</text>
</comment>
<dbReference type="Pfam" id="PF14493">
    <property type="entry name" value="HTH_40"/>
    <property type="match status" value="1"/>
</dbReference>
<dbReference type="OrthoDB" id="2354672at2"/>
<reference evidence="2" key="1">
    <citation type="submission" date="2015-02" db="EMBL/GenBank/DDBJ databases">
        <title>Genome Assembly of Bacillaceae bacterium MTCC 8252.</title>
        <authorList>
            <person name="Verma A."/>
            <person name="Khatri I."/>
            <person name="Mual P."/>
            <person name="Subramanian S."/>
            <person name="Krishnamurthi S."/>
        </authorList>
    </citation>
    <scope>NUCLEOTIDE SEQUENCE [LARGE SCALE GENOMIC DNA]</scope>
    <source>
        <strain evidence="2">MTCC 8252</strain>
    </source>
</reference>
<accession>A0A0F5HXG3</accession>
<dbReference type="PIRSF" id="PIRSF021350">
    <property type="entry name" value="UCP021350"/>
    <property type="match status" value="1"/>
</dbReference>
<dbReference type="InterPro" id="IPR029491">
    <property type="entry name" value="Helicase_HTH"/>
</dbReference>
<dbReference type="STRING" id="1221996.QY95_02715"/>
<accession>A0A0F5HZU9</accession>
<proteinExistence type="predicted"/>
<dbReference type="Proteomes" id="UP000031563">
    <property type="component" value="Unassembled WGS sequence"/>
</dbReference>
<organism evidence="2 3">
    <name type="scientific">Bacillus thermotolerans</name>
    <name type="common">Quasibacillus thermotolerans</name>
    <dbReference type="NCBI Taxonomy" id="1221996"/>
    <lineage>
        <taxon>Bacteria</taxon>
        <taxon>Bacillati</taxon>
        <taxon>Bacillota</taxon>
        <taxon>Bacilli</taxon>
        <taxon>Bacillales</taxon>
        <taxon>Bacillaceae</taxon>
        <taxon>Bacillus</taxon>
    </lineage>
</organism>
<gene>
    <name evidence="2" type="ORF">QY95_02715</name>
</gene>
<evidence type="ECO:0000259" key="1">
    <source>
        <dbReference type="Pfam" id="PF14493"/>
    </source>
</evidence>
<feature type="domain" description="Helicase Helix-turn-helix" evidence="1">
    <location>
        <begin position="256"/>
        <end position="343"/>
    </location>
</feature>
<name>A0A0F5HZU9_BACTR</name>
<dbReference type="InterPro" id="IPR008308">
    <property type="entry name" value="YpbB-like"/>
</dbReference>
<evidence type="ECO:0000313" key="2">
    <source>
        <dbReference type="EMBL" id="KKB37938.1"/>
    </source>
</evidence>
<evidence type="ECO:0000313" key="3">
    <source>
        <dbReference type="Proteomes" id="UP000031563"/>
    </source>
</evidence>